<dbReference type="FunFam" id="1.20.1250.20:FF:000085">
    <property type="entry name" value="MFS peptide transporter Ptr2"/>
    <property type="match status" value="1"/>
</dbReference>
<feature type="transmembrane region" description="Helical" evidence="8">
    <location>
        <begin position="429"/>
        <end position="446"/>
    </location>
</feature>
<feature type="transmembrane region" description="Helical" evidence="8">
    <location>
        <begin position="283"/>
        <end position="305"/>
    </location>
</feature>
<dbReference type="OrthoDB" id="8904098at2759"/>
<feature type="transmembrane region" description="Helical" evidence="8">
    <location>
        <begin position="197"/>
        <end position="216"/>
    </location>
</feature>
<dbReference type="EMBL" id="KQ087190">
    <property type="protein sequence ID" value="KLT43964.1"/>
    <property type="molecule type" value="Genomic_DNA"/>
</dbReference>
<keyword evidence="4 7" id="KW-0812">Transmembrane</keyword>
<organism evidence="9 10">
    <name type="scientific">Cutaneotrichosporon oleaginosum</name>
    <dbReference type="NCBI Taxonomy" id="879819"/>
    <lineage>
        <taxon>Eukaryota</taxon>
        <taxon>Fungi</taxon>
        <taxon>Dikarya</taxon>
        <taxon>Basidiomycota</taxon>
        <taxon>Agaricomycotina</taxon>
        <taxon>Tremellomycetes</taxon>
        <taxon>Trichosporonales</taxon>
        <taxon>Trichosporonaceae</taxon>
        <taxon>Cutaneotrichosporon</taxon>
    </lineage>
</organism>
<protein>
    <submittedName>
        <fullName evidence="9">PTR2-domain-containing protein</fullName>
    </submittedName>
</protein>
<accession>A0A0J1B868</accession>
<keyword evidence="5 8" id="KW-1133">Transmembrane helix</keyword>
<dbReference type="PROSITE" id="PS01022">
    <property type="entry name" value="PTR2_1"/>
    <property type="match status" value="1"/>
</dbReference>
<dbReference type="Proteomes" id="UP000053611">
    <property type="component" value="Unassembled WGS sequence"/>
</dbReference>
<sequence>MAGLYHDDVIPVALAETEKRDVRMEQRAASLSSEKKDGSALAHVSSPAHDITDPSDPHYGDEFPTEEEVAHLHRIPDRIPWATYLVAYIELAERFSYYGCTVVFTNFIQQPLPPNSNTGAGKDDYRSGALGMGQRASTGLTTFNTFWVYVTPLFGAYLADKYWGRYKTVCVAVAVAMVGHIILIIAAIPQVIVNKGGALACFIIAIIIMGAGTGCFKSNISPLVAEQYTKKKMFIRTQKNGERVIVDPTLTISRTYMYFYFFINVGALVGQIGMVYAEKYVGFWLSYLLPTIVFLTTPIVLWLGYNLYVKTPPQGSVLAGALHIFKYAAKGQWTLNPVKMFKRMGSDSFWNRAKPSQVVARGETPPSWMTFDDKWVDEVKRGFKACAVFLWYPIFWLTYNQINNNLTSQAATMELHGLPNDVLSNLNPFSLLILIPLCDLLIYPALRKRGILFTPIKKITCGFFAGSAAMVWAAVVQHYIYKTNPCGYSAATCVDAAEKPLVSPLNVWIQSGSYVLIALAEVFASITGLEYAFSKAPVNMRSLVMSVFLFMSAFSSALGQAFVSLSNDPLLVWNYASMAVIAFFAGCGFWLTHRHLDAQEDELNALDAGQLNKSDRVTNYE</sequence>
<evidence type="ECO:0000256" key="3">
    <source>
        <dbReference type="ARBA" id="ARBA00022448"/>
    </source>
</evidence>
<dbReference type="SUPFAM" id="SSF103473">
    <property type="entry name" value="MFS general substrate transporter"/>
    <property type="match status" value="1"/>
</dbReference>
<dbReference type="GO" id="GO:0071916">
    <property type="term" value="F:dipeptide transmembrane transporter activity"/>
    <property type="evidence" value="ECO:0007669"/>
    <property type="project" value="UniProtKB-ARBA"/>
</dbReference>
<dbReference type="RefSeq" id="XP_018280455.1">
    <property type="nucleotide sequence ID" value="XM_018422575.1"/>
</dbReference>
<gene>
    <name evidence="9" type="ORF">CC85DRAFT_284009</name>
</gene>
<dbReference type="AlphaFoldDB" id="A0A0J1B868"/>
<evidence type="ECO:0000256" key="5">
    <source>
        <dbReference type="ARBA" id="ARBA00022989"/>
    </source>
</evidence>
<evidence type="ECO:0000256" key="7">
    <source>
        <dbReference type="RuleBase" id="RU003755"/>
    </source>
</evidence>
<dbReference type="GeneID" id="28983178"/>
<comment type="subcellular location">
    <subcellularLocation>
        <location evidence="1 7">Membrane</location>
        <topology evidence="1 7">Multi-pass membrane protein</topology>
    </subcellularLocation>
</comment>
<evidence type="ECO:0000256" key="4">
    <source>
        <dbReference type="ARBA" id="ARBA00022692"/>
    </source>
</evidence>
<comment type="similarity">
    <text evidence="2 7">Belongs to the major facilitator superfamily. Proton-dependent oligopeptide transporter (POT/PTR) (TC 2.A.17) family.</text>
</comment>
<feature type="transmembrane region" description="Helical" evidence="8">
    <location>
        <begin position="169"/>
        <end position="191"/>
    </location>
</feature>
<dbReference type="InterPro" id="IPR036259">
    <property type="entry name" value="MFS_trans_sf"/>
</dbReference>
<evidence type="ECO:0000256" key="2">
    <source>
        <dbReference type="ARBA" id="ARBA00005982"/>
    </source>
</evidence>
<evidence type="ECO:0000313" key="10">
    <source>
        <dbReference type="Proteomes" id="UP000053611"/>
    </source>
</evidence>
<dbReference type="PANTHER" id="PTHR11654">
    <property type="entry name" value="OLIGOPEPTIDE TRANSPORTER-RELATED"/>
    <property type="match status" value="1"/>
</dbReference>
<dbReference type="Pfam" id="PF00854">
    <property type="entry name" value="PTR2"/>
    <property type="match status" value="1"/>
</dbReference>
<evidence type="ECO:0000256" key="1">
    <source>
        <dbReference type="ARBA" id="ARBA00004141"/>
    </source>
</evidence>
<feature type="transmembrane region" description="Helical" evidence="8">
    <location>
        <begin position="543"/>
        <end position="565"/>
    </location>
</feature>
<proteinExistence type="inferred from homology"/>
<feature type="transmembrane region" description="Helical" evidence="8">
    <location>
        <begin position="458"/>
        <end position="480"/>
    </location>
</feature>
<keyword evidence="6 8" id="KW-0472">Membrane</keyword>
<feature type="transmembrane region" description="Helical" evidence="8">
    <location>
        <begin position="571"/>
        <end position="591"/>
    </location>
</feature>
<name>A0A0J1B868_9TREE</name>
<keyword evidence="10" id="KW-1185">Reference proteome</keyword>
<feature type="transmembrane region" description="Helical" evidence="8">
    <location>
        <begin position="258"/>
        <end position="277"/>
    </location>
</feature>
<reference evidence="9 10" key="1">
    <citation type="submission" date="2015-03" db="EMBL/GenBank/DDBJ databases">
        <title>Genomics and transcriptomics of the oil-accumulating basidiomycete yeast T. oleaginosus allow insights into substrate utilization and the diverse evolutionary trajectories of mating systems in fungi.</title>
        <authorList>
            <consortium name="DOE Joint Genome Institute"/>
            <person name="Kourist R."/>
            <person name="Kracht O."/>
            <person name="Bracharz F."/>
            <person name="Lipzen A."/>
            <person name="Nolan M."/>
            <person name="Ohm R."/>
            <person name="Grigoriev I."/>
            <person name="Sun S."/>
            <person name="Heitman J."/>
            <person name="Bruck T."/>
            <person name="Nowrousian M."/>
        </authorList>
    </citation>
    <scope>NUCLEOTIDE SEQUENCE [LARGE SCALE GENOMIC DNA]</scope>
    <source>
        <strain evidence="9 10">IBC0246</strain>
    </source>
</reference>
<dbReference type="GO" id="GO:0005886">
    <property type="term" value="C:plasma membrane"/>
    <property type="evidence" value="ECO:0007669"/>
    <property type="project" value="UniProtKB-ARBA"/>
</dbReference>
<dbReference type="PROSITE" id="PS01023">
    <property type="entry name" value="PTR2_2"/>
    <property type="match status" value="1"/>
</dbReference>
<dbReference type="Gene3D" id="1.20.1250.20">
    <property type="entry name" value="MFS general substrate transporter like domains"/>
    <property type="match status" value="1"/>
</dbReference>
<evidence type="ECO:0000256" key="8">
    <source>
        <dbReference type="SAM" id="Phobius"/>
    </source>
</evidence>
<feature type="transmembrane region" description="Helical" evidence="8">
    <location>
        <begin position="382"/>
        <end position="399"/>
    </location>
</feature>
<evidence type="ECO:0000313" key="9">
    <source>
        <dbReference type="EMBL" id="KLT43964.1"/>
    </source>
</evidence>
<dbReference type="InterPro" id="IPR000109">
    <property type="entry name" value="POT_fam"/>
</dbReference>
<keyword evidence="3 7" id="KW-0813">Transport</keyword>
<dbReference type="InterPro" id="IPR018456">
    <property type="entry name" value="PTR2_symporter_CS"/>
</dbReference>
<feature type="transmembrane region" description="Helical" evidence="8">
    <location>
        <begin position="507"/>
        <end position="531"/>
    </location>
</feature>
<evidence type="ECO:0000256" key="6">
    <source>
        <dbReference type="ARBA" id="ARBA00023136"/>
    </source>
</evidence>